<comment type="caution">
    <text evidence="1">The sequence shown here is derived from an EMBL/GenBank/DDBJ whole genome shotgun (WGS) entry which is preliminary data.</text>
</comment>
<sequence length="143" mass="17360">MNFNANIFCRRCLIHYDTTPLSGISFTKRSIRALHFYENKYVLTGIENFFNYYYQNMAKHYGAKSQLCTIHLHLHLKEQLLKHGSLSLTSCFPREDYLRNSLKWCQVKKYVLEQFIPWYLVDRKVPVMHNWSEFFFLVRLYMV</sequence>
<organism evidence="1 3">
    <name type="scientific">Didymodactylos carnosus</name>
    <dbReference type="NCBI Taxonomy" id="1234261"/>
    <lineage>
        <taxon>Eukaryota</taxon>
        <taxon>Metazoa</taxon>
        <taxon>Spiralia</taxon>
        <taxon>Gnathifera</taxon>
        <taxon>Rotifera</taxon>
        <taxon>Eurotatoria</taxon>
        <taxon>Bdelloidea</taxon>
        <taxon>Philodinida</taxon>
        <taxon>Philodinidae</taxon>
        <taxon>Didymodactylos</taxon>
    </lineage>
</organism>
<evidence type="ECO:0000313" key="1">
    <source>
        <dbReference type="EMBL" id="CAF0856517.1"/>
    </source>
</evidence>
<accession>A0A8S2DBU4</accession>
<name>A0A8S2DBU4_9BILA</name>
<dbReference type="EMBL" id="CAJOBA010002358">
    <property type="protein sequence ID" value="CAF3641552.1"/>
    <property type="molecule type" value="Genomic_DNA"/>
</dbReference>
<gene>
    <name evidence="1" type="ORF">OVA965_LOCUS7414</name>
    <name evidence="2" type="ORF">TMI583_LOCUS7409</name>
</gene>
<dbReference type="EMBL" id="CAJNOK010002358">
    <property type="protein sequence ID" value="CAF0856517.1"/>
    <property type="molecule type" value="Genomic_DNA"/>
</dbReference>
<reference evidence="1" key="1">
    <citation type="submission" date="2021-02" db="EMBL/GenBank/DDBJ databases">
        <authorList>
            <person name="Nowell W R."/>
        </authorList>
    </citation>
    <scope>NUCLEOTIDE SEQUENCE</scope>
</reference>
<proteinExistence type="predicted"/>
<dbReference type="Proteomes" id="UP000677228">
    <property type="component" value="Unassembled WGS sequence"/>
</dbReference>
<evidence type="ECO:0000313" key="3">
    <source>
        <dbReference type="Proteomes" id="UP000677228"/>
    </source>
</evidence>
<dbReference type="Proteomes" id="UP000682733">
    <property type="component" value="Unassembled WGS sequence"/>
</dbReference>
<evidence type="ECO:0000313" key="2">
    <source>
        <dbReference type="EMBL" id="CAF3641552.1"/>
    </source>
</evidence>
<dbReference type="AlphaFoldDB" id="A0A8S2DBU4"/>
<protein>
    <submittedName>
        <fullName evidence="1">Uncharacterized protein</fullName>
    </submittedName>
</protein>